<dbReference type="Gene3D" id="1.20.1070.10">
    <property type="entry name" value="Rhodopsin 7-helix transmembrane proteins"/>
    <property type="match status" value="1"/>
</dbReference>
<evidence type="ECO:0000256" key="11">
    <source>
        <dbReference type="SAM" id="Phobius"/>
    </source>
</evidence>
<evidence type="ECO:0000256" key="10">
    <source>
        <dbReference type="ARBA" id="ARBA00023224"/>
    </source>
</evidence>
<proteinExistence type="inferred from homology"/>
<dbReference type="SUPFAM" id="SSF111418">
    <property type="entry name" value="Hormone receptor domain"/>
    <property type="match status" value="1"/>
</dbReference>
<dbReference type="PANTHER" id="PTHR45620:SF17">
    <property type="entry name" value="PDF RECEPTOR"/>
    <property type="match status" value="1"/>
</dbReference>
<evidence type="ECO:0000256" key="1">
    <source>
        <dbReference type="ARBA" id="ARBA00004651"/>
    </source>
</evidence>
<dbReference type="InterPro" id="IPR017983">
    <property type="entry name" value="GPCR_2_secretin-like_CS"/>
</dbReference>
<organism evidence="14 15">
    <name type="scientific">Mesorhabditis belari</name>
    <dbReference type="NCBI Taxonomy" id="2138241"/>
    <lineage>
        <taxon>Eukaryota</taxon>
        <taxon>Metazoa</taxon>
        <taxon>Ecdysozoa</taxon>
        <taxon>Nematoda</taxon>
        <taxon>Chromadorea</taxon>
        <taxon>Rhabditida</taxon>
        <taxon>Rhabditina</taxon>
        <taxon>Rhabditomorpha</taxon>
        <taxon>Rhabditoidea</taxon>
        <taxon>Rhabditidae</taxon>
        <taxon>Mesorhabditinae</taxon>
        <taxon>Mesorhabditis</taxon>
    </lineage>
</organism>
<feature type="transmembrane region" description="Helical" evidence="11">
    <location>
        <begin position="317"/>
        <end position="340"/>
    </location>
</feature>
<dbReference type="Proteomes" id="UP000887575">
    <property type="component" value="Unassembled WGS sequence"/>
</dbReference>
<feature type="transmembrane region" description="Helical" evidence="11">
    <location>
        <begin position="195"/>
        <end position="213"/>
    </location>
</feature>
<keyword evidence="7 11" id="KW-0472">Membrane</keyword>
<protein>
    <submittedName>
        <fullName evidence="15">Uncharacterized protein</fullName>
    </submittedName>
</protein>
<dbReference type="PROSITE" id="PS50227">
    <property type="entry name" value="G_PROTEIN_RECEP_F2_3"/>
    <property type="match status" value="1"/>
</dbReference>
<dbReference type="SMART" id="SM00008">
    <property type="entry name" value="HormR"/>
    <property type="match status" value="1"/>
</dbReference>
<comment type="subcellular location">
    <subcellularLocation>
        <location evidence="1">Cell membrane</location>
        <topology evidence="1">Multi-pass membrane protein</topology>
    </subcellularLocation>
</comment>
<dbReference type="InterPro" id="IPR001879">
    <property type="entry name" value="GPCR_2_extracellular_dom"/>
</dbReference>
<dbReference type="GO" id="GO:0008528">
    <property type="term" value="F:G protein-coupled peptide receptor activity"/>
    <property type="evidence" value="ECO:0007669"/>
    <property type="project" value="TreeGrafter"/>
</dbReference>
<dbReference type="Gene3D" id="4.10.1240.10">
    <property type="entry name" value="GPCR, family 2, extracellular hormone receptor domain"/>
    <property type="match status" value="1"/>
</dbReference>
<dbReference type="InterPro" id="IPR050332">
    <property type="entry name" value="GPCR_2"/>
</dbReference>
<evidence type="ECO:0000256" key="4">
    <source>
        <dbReference type="ARBA" id="ARBA00022692"/>
    </source>
</evidence>
<dbReference type="InterPro" id="IPR000832">
    <property type="entry name" value="GPCR_2_secretin-like"/>
</dbReference>
<keyword evidence="3" id="KW-1003">Cell membrane</keyword>
<sequence length="405" mass="47115">MIRPDHLPEQCIEALRGIDPNPPNDGRKWCSATFDTVLCWPPVPAGENYTLSCPPLKGLDPAKNVTKFCEITGRWGGKNATDFRNTAGWTNYTTCFTDEVLAIVQSFSSPMMKEMQKLSQNLRIAELIGYVVSTLALLFVLGLYLKFRRLRFFRNMIHICTMIALLIVGITRLILFVDLMTEWRYVTNMPFVCELFFFVLEYGKICVVAWIFLETFYVHNRICWNLCRKESLAAYLGFGYLLPFINAIFWLLSLWKDHNFKMEKCLGSYYLRSMLILSVPKLITNTLTMIMLLNIARVLLCHYKNYVPTVEYKRIKIHIVIAFFLFLLVAIPEILHLFPLSLNKNTFLLFKIYSYTLTISMVLQGIIVAVIFLLLNKEVIDEFRDLSWRRKNSKMVLQNPVCFTS</sequence>
<dbReference type="Pfam" id="PF02793">
    <property type="entry name" value="HRM"/>
    <property type="match status" value="1"/>
</dbReference>
<feature type="transmembrane region" description="Helical" evidence="11">
    <location>
        <begin position="275"/>
        <end position="296"/>
    </location>
</feature>
<evidence type="ECO:0000256" key="8">
    <source>
        <dbReference type="ARBA" id="ARBA00023170"/>
    </source>
</evidence>
<evidence type="ECO:0000259" key="12">
    <source>
        <dbReference type="PROSITE" id="PS50227"/>
    </source>
</evidence>
<evidence type="ECO:0000313" key="14">
    <source>
        <dbReference type="Proteomes" id="UP000887575"/>
    </source>
</evidence>
<evidence type="ECO:0000256" key="9">
    <source>
        <dbReference type="ARBA" id="ARBA00023180"/>
    </source>
</evidence>
<keyword evidence="8" id="KW-0675">Receptor</keyword>
<dbReference type="Pfam" id="PF00002">
    <property type="entry name" value="7tm_2"/>
    <property type="match status" value="1"/>
</dbReference>
<feature type="domain" description="G-protein coupled receptors family 2 profile 2" evidence="13">
    <location>
        <begin position="122"/>
        <end position="376"/>
    </location>
</feature>
<dbReference type="AlphaFoldDB" id="A0AAF3FJM6"/>
<dbReference type="GO" id="GO:0005886">
    <property type="term" value="C:plasma membrane"/>
    <property type="evidence" value="ECO:0007669"/>
    <property type="project" value="UniProtKB-SubCell"/>
</dbReference>
<dbReference type="InterPro" id="IPR017981">
    <property type="entry name" value="GPCR_2-like_7TM"/>
</dbReference>
<evidence type="ECO:0000256" key="6">
    <source>
        <dbReference type="ARBA" id="ARBA00023040"/>
    </source>
</evidence>
<feature type="transmembrane region" description="Helical" evidence="11">
    <location>
        <begin position="157"/>
        <end position="175"/>
    </location>
</feature>
<evidence type="ECO:0000256" key="7">
    <source>
        <dbReference type="ARBA" id="ARBA00023136"/>
    </source>
</evidence>
<feature type="transmembrane region" description="Helical" evidence="11">
    <location>
        <begin position="233"/>
        <end position="255"/>
    </location>
</feature>
<keyword evidence="6" id="KW-0297">G-protein coupled receptor</keyword>
<evidence type="ECO:0000313" key="15">
    <source>
        <dbReference type="WBParaSite" id="MBELARI_LOCUS7095"/>
    </source>
</evidence>
<evidence type="ECO:0000256" key="2">
    <source>
        <dbReference type="ARBA" id="ARBA00005314"/>
    </source>
</evidence>
<evidence type="ECO:0000259" key="13">
    <source>
        <dbReference type="PROSITE" id="PS50261"/>
    </source>
</evidence>
<dbReference type="InterPro" id="IPR036445">
    <property type="entry name" value="GPCR_2_extracell_dom_sf"/>
</dbReference>
<keyword evidence="5 11" id="KW-1133">Transmembrane helix</keyword>
<keyword evidence="9" id="KW-0325">Glycoprotein</keyword>
<dbReference type="GO" id="GO:0007188">
    <property type="term" value="P:adenylate cyclase-modulating G protein-coupled receptor signaling pathway"/>
    <property type="evidence" value="ECO:0007669"/>
    <property type="project" value="TreeGrafter"/>
</dbReference>
<feature type="transmembrane region" description="Helical" evidence="11">
    <location>
        <begin position="352"/>
        <end position="375"/>
    </location>
</feature>
<dbReference type="WBParaSite" id="MBELARI_LOCUS7095">
    <property type="protein sequence ID" value="MBELARI_LOCUS7095"/>
    <property type="gene ID" value="MBELARI_LOCUS7095"/>
</dbReference>
<evidence type="ECO:0000256" key="5">
    <source>
        <dbReference type="ARBA" id="ARBA00022989"/>
    </source>
</evidence>
<dbReference type="GO" id="GO:0007166">
    <property type="term" value="P:cell surface receptor signaling pathway"/>
    <property type="evidence" value="ECO:0007669"/>
    <property type="project" value="InterPro"/>
</dbReference>
<keyword evidence="14" id="KW-1185">Reference proteome</keyword>
<feature type="transmembrane region" description="Helical" evidence="11">
    <location>
        <begin position="127"/>
        <end position="145"/>
    </location>
</feature>
<dbReference type="PRINTS" id="PR00249">
    <property type="entry name" value="GPCRSECRETIN"/>
</dbReference>
<evidence type="ECO:0000256" key="3">
    <source>
        <dbReference type="ARBA" id="ARBA00022475"/>
    </source>
</evidence>
<reference evidence="15" key="1">
    <citation type="submission" date="2024-02" db="UniProtKB">
        <authorList>
            <consortium name="WormBaseParasite"/>
        </authorList>
    </citation>
    <scope>IDENTIFICATION</scope>
</reference>
<keyword evidence="4 11" id="KW-0812">Transmembrane</keyword>
<accession>A0AAF3FJM6</accession>
<dbReference type="PANTHER" id="PTHR45620">
    <property type="entry name" value="PDF RECEPTOR-LIKE PROTEIN-RELATED"/>
    <property type="match status" value="1"/>
</dbReference>
<dbReference type="PROSITE" id="PS50261">
    <property type="entry name" value="G_PROTEIN_RECEP_F2_4"/>
    <property type="match status" value="1"/>
</dbReference>
<comment type="similarity">
    <text evidence="2">Belongs to the G-protein coupled receptor 2 family.</text>
</comment>
<keyword evidence="10" id="KW-0807">Transducer</keyword>
<feature type="domain" description="G-protein coupled receptors family 2 profile 1" evidence="12">
    <location>
        <begin position="10"/>
        <end position="99"/>
    </location>
</feature>
<name>A0AAF3FJM6_9BILA</name>
<dbReference type="PROSITE" id="PS00649">
    <property type="entry name" value="G_PROTEIN_RECEP_F2_1"/>
    <property type="match status" value="1"/>
</dbReference>